<feature type="transmembrane region" description="Helical" evidence="1">
    <location>
        <begin position="51"/>
        <end position="70"/>
    </location>
</feature>
<dbReference type="PATRIC" id="fig|39777.7.peg.1652"/>
<dbReference type="GO" id="GO:0015234">
    <property type="term" value="F:thiamine transmembrane transporter activity"/>
    <property type="evidence" value="ECO:0007669"/>
    <property type="project" value="InterPro"/>
</dbReference>
<dbReference type="GO" id="GO:0005886">
    <property type="term" value="C:plasma membrane"/>
    <property type="evidence" value="ECO:0007669"/>
    <property type="project" value="InterPro"/>
</dbReference>
<evidence type="ECO:0000256" key="1">
    <source>
        <dbReference type="SAM" id="Phobius"/>
    </source>
</evidence>
<evidence type="ECO:0000313" key="3">
    <source>
        <dbReference type="Proteomes" id="UP000070226"/>
    </source>
</evidence>
<dbReference type="NCBIfam" id="TIGR02357">
    <property type="entry name" value="ECF_ThiT_YuaJ"/>
    <property type="match status" value="1"/>
</dbReference>
<gene>
    <name evidence="2" type="ORF">HMPREF3233_01686</name>
</gene>
<dbReference type="Gene3D" id="1.10.1760.20">
    <property type="match status" value="1"/>
</dbReference>
<proteinExistence type="predicted"/>
<dbReference type="RefSeq" id="WP_005378626.1">
    <property type="nucleotide sequence ID" value="NZ_JAPVXY010000014.1"/>
</dbReference>
<protein>
    <submittedName>
        <fullName evidence="2">Putative proton-coupled thiamine transporter YuaJ</fullName>
    </submittedName>
</protein>
<dbReference type="InterPro" id="IPR012651">
    <property type="entry name" value="Thia_Transptr_ThiT"/>
</dbReference>
<keyword evidence="1" id="KW-1133">Transmembrane helix</keyword>
<organism evidence="2">
    <name type="scientific">Veillonella atypica</name>
    <dbReference type="NCBI Taxonomy" id="39777"/>
    <lineage>
        <taxon>Bacteria</taxon>
        <taxon>Bacillati</taxon>
        <taxon>Bacillota</taxon>
        <taxon>Negativicutes</taxon>
        <taxon>Veillonellales</taxon>
        <taxon>Veillonellaceae</taxon>
        <taxon>Veillonella</taxon>
    </lineage>
</organism>
<dbReference type="Pfam" id="PF09515">
    <property type="entry name" value="Thia_YuaJ"/>
    <property type="match status" value="1"/>
</dbReference>
<reference evidence="2 3" key="1">
    <citation type="submission" date="2016-01" db="EMBL/GenBank/DDBJ databases">
        <authorList>
            <person name="Oliw E.H."/>
        </authorList>
    </citation>
    <scope>NUCLEOTIDE SEQUENCE [LARGE SCALE GENOMIC DNA]</scope>
    <source>
        <strain evidence="2 3">CMW7756B</strain>
    </source>
</reference>
<dbReference type="STRING" id="39777.B7L28_06500"/>
<dbReference type="AlphaFoldDB" id="A0A133S1I7"/>
<keyword evidence="1" id="KW-0472">Membrane</keyword>
<feature type="transmembrane region" description="Helical" evidence="1">
    <location>
        <begin position="143"/>
        <end position="165"/>
    </location>
</feature>
<sequence length="176" mass="19079">MEHSKTRMIAEAGVAIAIAQVLSFITLFHMPQGGSIKAASMVPLMIFAYRWGGARGILAGVVYGILHFLLGFKSSIHYLSIILDYLVAYGVIGVCGYFKDNMTGLVSGSIVAIALRWFVSVTSGAVVFASYAPQGQNPWIYSMIYNASYMVPDGILNIVVLLFIYQGVKRGLKRGA</sequence>
<accession>A0A133S1I7</accession>
<dbReference type="EMBL" id="LRQT01000096">
    <property type="protein sequence ID" value="KXA62213.1"/>
    <property type="molecule type" value="Genomic_DNA"/>
</dbReference>
<dbReference type="Proteomes" id="UP000070226">
    <property type="component" value="Unassembled WGS sequence"/>
</dbReference>
<comment type="caution">
    <text evidence="2">The sequence shown here is derived from an EMBL/GenBank/DDBJ whole genome shotgun (WGS) entry which is preliminary data.</text>
</comment>
<keyword evidence="1" id="KW-0812">Transmembrane</keyword>
<evidence type="ECO:0000313" key="2">
    <source>
        <dbReference type="EMBL" id="KXA62213.1"/>
    </source>
</evidence>
<feature type="transmembrane region" description="Helical" evidence="1">
    <location>
        <begin position="110"/>
        <end position="131"/>
    </location>
</feature>
<name>A0A133S1I7_9FIRM</name>
<feature type="transmembrane region" description="Helical" evidence="1">
    <location>
        <begin position="76"/>
        <end position="98"/>
    </location>
</feature>